<dbReference type="KEGG" id="sgs:AVL59_24645"/>
<dbReference type="Gene3D" id="2.40.10.10">
    <property type="entry name" value="Trypsin-like serine proteases"/>
    <property type="match status" value="2"/>
</dbReference>
<dbReference type="GO" id="GO:0004252">
    <property type="term" value="F:serine-type endopeptidase activity"/>
    <property type="evidence" value="ECO:0007669"/>
    <property type="project" value="InterPro"/>
</dbReference>
<feature type="compositionally biased region" description="Polar residues" evidence="1">
    <location>
        <begin position="89"/>
        <end position="98"/>
    </location>
</feature>
<dbReference type="AlphaFoldDB" id="A0A1B1B0H2"/>
<reference evidence="3 4" key="1">
    <citation type="submission" date="2016-06" db="EMBL/GenBank/DDBJ databases">
        <title>Complete genome sequence of Streptomyces griseochromogenes ATCC 14511, the Blasticidin S producer.</title>
        <authorList>
            <person name="Wu L."/>
        </authorList>
    </citation>
    <scope>NUCLEOTIDE SEQUENCE [LARGE SCALE GENOMIC DNA]</scope>
    <source>
        <strain evidence="3 4">ATCC 14511</strain>
    </source>
</reference>
<dbReference type="CDD" id="cd21112">
    <property type="entry name" value="alphaLP-like"/>
    <property type="match status" value="1"/>
</dbReference>
<dbReference type="STRING" id="68214.AVL59_24645"/>
<organism evidence="3 4">
    <name type="scientific">Streptomyces griseochromogenes</name>
    <dbReference type="NCBI Taxonomy" id="68214"/>
    <lineage>
        <taxon>Bacteria</taxon>
        <taxon>Bacillati</taxon>
        <taxon>Actinomycetota</taxon>
        <taxon>Actinomycetes</taxon>
        <taxon>Kitasatosporales</taxon>
        <taxon>Streptomycetaceae</taxon>
        <taxon>Streptomyces</taxon>
    </lineage>
</organism>
<evidence type="ECO:0000256" key="1">
    <source>
        <dbReference type="SAM" id="MobiDB-lite"/>
    </source>
</evidence>
<feature type="compositionally biased region" description="Low complexity" evidence="1">
    <location>
        <begin position="107"/>
        <end position="126"/>
    </location>
</feature>
<dbReference type="Proteomes" id="UP000092659">
    <property type="component" value="Chromosome"/>
</dbReference>
<dbReference type="Pfam" id="PF00089">
    <property type="entry name" value="Trypsin"/>
    <property type="match status" value="1"/>
</dbReference>
<proteinExistence type="predicted"/>
<feature type="compositionally biased region" description="Low complexity" evidence="1">
    <location>
        <begin position="52"/>
        <end position="73"/>
    </location>
</feature>
<evidence type="ECO:0000313" key="4">
    <source>
        <dbReference type="Proteomes" id="UP000092659"/>
    </source>
</evidence>
<feature type="compositionally biased region" description="Polar residues" evidence="1">
    <location>
        <begin position="19"/>
        <end position="49"/>
    </location>
</feature>
<feature type="domain" description="Peptidase S1" evidence="2">
    <location>
        <begin position="172"/>
        <end position="322"/>
    </location>
</feature>
<evidence type="ECO:0000259" key="2">
    <source>
        <dbReference type="Pfam" id="PF00089"/>
    </source>
</evidence>
<feature type="region of interest" description="Disordered" evidence="1">
    <location>
        <begin position="1"/>
        <end position="169"/>
    </location>
</feature>
<evidence type="ECO:0000313" key="3">
    <source>
        <dbReference type="EMBL" id="ANP52309.1"/>
    </source>
</evidence>
<dbReference type="RefSeq" id="WP_067308193.1">
    <property type="nucleotide sequence ID" value="NZ_CP016279.1"/>
</dbReference>
<sequence>MLGSALYVSSASAAEAADGQSTSTEDVQPSTDAQSNGLDQQPDSDTQPGASDAQPGTDQQPAADAQQPATDAQLPSTGQQPSAGEESGTDQQASTDAQQPGPDQETAADAQQPSPGQPGAPDAQPGTDQQPNPEAQPTEGDQPIAAGDRIRPDAVSPLGGCSVGVPATDGENNFVITAAHCNSGLGSVGEENSNLNGTDPGWFTEDGQPVGHTERRGGPGADFSVVRTDADLNPEDFTKVGEAYDGEEVCARGATSFADKQEDKCGVVTDVGEPFTFHNGDGSQPTVDDLIFTDGLDTLPGDSGGLLYDENTHQALGVLSGGGRFYPLSKVLEQNPDLHLGVAPKSGS</sequence>
<dbReference type="InterPro" id="IPR009003">
    <property type="entry name" value="Peptidase_S1_PA"/>
</dbReference>
<accession>A0A1B1B0H2</accession>
<dbReference type="InterPro" id="IPR001254">
    <property type="entry name" value="Trypsin_dom"/>
</dbReference>
<dbReference type="OrthoDB" id="4380551at2"/>
<gene>
    <name evidence="3" type="ORF">AVL59_24645</name>
</gene>
<dbReference type="GO" id="GO:0006508">
    <property type="term" value="P:proteolysis"/>
    <property type="evidence" value="ECO:0007669"/>
    <property type="project" value="InterPro"/>
</dbReference>
<name>A0A1B1B0H2_9ACTN</name>
<dbReference type="SUPFAM" id="SSF50494">
    <property type="entry name" value="Trypsin-like serine proteases"/>
    <property type="match status" value="1"/>
</dbReference>
<protein>
    <recommendedName>
        <fullName evidence="2">Peptidase S1 domain-containing protein</fullName>
    </recommendedName>
</protein>
<dbReference type="EMBL" id="CP016279">
    <property type="protein sequence ID" value="ANP52309.1"/>
    <property type="molecule type" value="Genomic_DNA"/>
</dbReference>
<dbReference type="InterPro" id="IPR043504">
    <property type="entry name" value="Peptidase_S1_PA_chymotrypsin"/>
</dbReference>